<proteinExistence type="predicted"/>
<dbReference type="PANTHER" id="PTHR34404:SF3">
    <property type="entry name" value="REGULATORY PROTEIN, FMDB FAMILY"/>
    <property type="match status" value="1"/>
</dbReference>
<name>A0A7C5VVM5_THERO</name>
<dbReference type="SMART" id="SM00834">
    <property type="entry name" value="CxxC_CXXC_SSSS"/>
    <property type="match status" value="1"/>
</dbReference>
<gene>
    <name evidence="2" type="ORF">ENM21_07480</name>
</gene>
<dbReference type="EMBL" id="DRWX01000342">
    <property type="protein sequence ID" value="HHM97034.1"/>
    <property type="molecule type" value="Genomic_DNA"/>
</dbReference>
<dbReference type="AlphaFoldDB" id="A0A7C5VVM5"/>
<dbReference type="InterPro" id="IPR013429">
    <property type="entry name" value="Regulatory_FmdB_Zinc_ribbon"/>
</dbReference>
<accession>A0A7C5VVM5</accession>
<feature type="domain" description="Putative regulatory protein FmdB zinc ribbon" evidence="1">
    <location>
        <begin position="1"/>
        <end position="43"/>
    </location>
</feature>
<dbReference type="Pfam" id="PF09723">
    <property type="entry name" value="Zn_ribbon_8"/>
    <property type="match status" value="1"/>
</dbReference>
<dbReference type="PANTHER" id="PTHR34404">
    <property type="entry name" value="REGULATORY PROTEIN, FMDB FAMILY"/>
    <property type="match status" value="1"/>
</dbReference>
<evidence type="ECO:0000259" key="1">
    <source>
        <dbReference type="SMART" id="SM00834"/>
    </source>
</evidence>
<sequence>MPIYEYRCQRCGYRFEKLVRLSQATQPVVCPNCGADETERLLSAFAARTADGVSSSSASCSTSGG</sequence>
<dbReference type="NCBIfam" id="TIGR02605">
    <property type="entry name" value="CxxC_CxxC_SSSS"/>
    <property type="match status" value="1"/>
</dbReference>
<comment type="caution">
    <text evidence="2">The sequence shown here is derived from an EMBL/GenBank/DDBJ whole genome shotgun (WGS) entry which is preliminary data.</text>
</comment>
<evidence type="ECO:0000313" key="2">
    <source>
        <dbReference type="EMBL" id="HHM97034.1"/>
    </source>
</evidence>
<protein>
    <submittedName>
        <fullName evidence="2">Zinc ribbon domain-containing protein</fullName>
    </submittedName>
</protein>
<dbReference type="Gene3D" id="2.20.28.30">
    <property type="entry name" value="RNA polymerase ii, chain L"/>
    <property type="match status" value="1"/>
</dbReference>
<reference evidence="2" key="1">
    <citation type="journal article" date="2020" name="mSystems">
        <title>Genome- and Community-Level Interaction Insights into Carbon Utilization and Element Cycling Functions of Hydrothermarchaeota in Hydrothermal Sediment.</title>
        <authorList>
            <person name="Zhou Z."/>
            <person name="Liu Y."/>
            <person name="Xu W."/>
            <person name="Pan J."/>
            <person name="Luo Z.H."/>
            <person name="Li M."/>
        </authorList>
    </citation>
    <scope>NUCLEOTIDE SEQUENCE [LARGE SCALE GENOMIC DNA]</scope>
    <source>
        <strain evidence="2">SpSt-1065</strain>
    </source>
</reference>
<dbReference type="SUPFAM" id="SSF57802">
    <property type="entry name" value="Rubredoxin-like"/>
    <property type="match status" value="1"/>
</dbReference>
<organism evidence="2">
    <name type="scientific">Thermomicrobium roseum</name>
    <dbReference type="NCBI Taxonomy" id="500"/>
    <lineage>
        <taxon>Bacteria</taxon>
        <taxon>Pseudomonadati</taxon>
        <taxon>Thermomicrobiota</taxon>
        <taxon>Thermomicrobia</taxon>
        <taxon>Thermomicrobiales</taxon>
        <taxon>Thermomicrobiaceae</taxon>
        <taxon>Thermomicrobium</taxon>
    </lineage>
</organism>